<dbReference type="AlphaFoldDB" id="A0A834DPA2"/>
<accession>A0A834DPA2</accession>
<gene>
    <name evidence="1" type="ORF">HJG60_012270</name>
</gene>
<sequence>MVKTEAQGVNDVPIIKCIKVLAFAEVPQHGLGILASRSTGGSIWRDSQGAQIPCVADGIGLQLAVCQVPLLDQLVSATGHDDGIAAVECKADTDTHSEWLSSWTVYLHIPRVFHSLMVLSQEPETICPLSEEKATLITSLVWPTNQHMVVSIVRFQR</sequence>
<evidence type="ECO:0000313" key="2">
    <source>
        <dbReference type="Proteomes" id="UP000664940"/>
    </source>
</evidence>
<name>A0A834DPA2_9CHIR</name>
<protein>
    <submittedName>
        <fullName evidence="1">Uncharacterized protein</fullName>
    </submittedName>
</protein>
<reference evidence="1 2" key="1">
    <citation type="journal article" date="2020" name="Nature">
        <title>Six reference-quality genomes reveal evolution of bat adaptations.</title>
        <authorList>
            <person name="Jebb D."/>
            <person name="Huang Z."/>
            <person name="Pippel M."/>
            <person name="Hughes G.M."/>
            <person name="Lavrichenko K."/>
            <person name="Devanna P."/>
            <person name="Winkler S."/>
            <person name="Jermiin L.S."/>
            <person name="Skirmuntt E.C."/>
            <person name="Katzourakis A."/>
            <person name="Burkitt-Gray L."/>
            <person name="Ray D.A."/>
            <person name="Sullivan K.A.M."/>
            <person name="Roscito J.G."/>
            <person name="Kirilenko B.M."/>
            <person name="Davalos L.M."/>
            <person name="Corthals A.P."/>
            <person name="Power M.L."/>
            <person name="Jones G."/>
            <person name="Ransome R.D."/>
            <person name="Dechmann D.K.N."/>
            <person name="Locatelli A.G."/>
            <person name="Puechmaille S.J."/>
            <person name="Fedrigo O."/>
            <person name="Jarvis E.D."/>
            <person name="Hiller M."/>
            <person name="Vernes S.C."/>
            <person name="Myers E.W."/>
            <person name="Teeling E.C."/>
        </authorList>
    </citation>
    <scope>NUCLEOTIDE SEQUENCE [LARGE SCALE GENOMIC DNA]</scope>
    <source>
        <strain evidence="1">Bat1K_MPI-CBG_1</strain>
    </source>
</reference>
<proteinExistence type="predicted"/>
<organism evidence="1 2">
    <name type="scientific">Phyllostomus discolor</name>
    <name type="common">pale spear-nosed bat</name>
    <dbReference type="NCBI Taxonomy" id="89673"/>
    <lineage>
        <taxon>Eukaryota</taxon>
        <taxon>Metazoa</taxon>
        <taxon>Chordata</taxon>
        <taxon>Craniata</taxon>
        <taxon>Vertebrata</taxon>
        <taxon>Euteleostomi</taxon>
        <taxon>Mammalia</taxon>
        <taxon>Eutheria</taxon>
        <taxon>Laurasiatheria</taxon>
        <taxon>Chiroptera</taxon>
        <taxon>Yangochiroptera</taxon>
        <taxon>Phyllostomidae</taxon>
        <taxon>Phyllostominae</taxon>
        <taxon>Phyllostomus</taxon>
    </lineage>
</organism>
<evidence type="ECO:0000313" key="1">
    <source>
        <dbReference type="EMBL" id="KAF6090925.1"/>
    </source>
</evidence>
<dbReference type="EMBL" id="JABVXQ010000009">
    <property type="protein sequence ID" value="KAF6090925.1"/>
    <property type="molecule type" value="Genomic_DNA"/>
</dbReference>
<dbReference type="Proteomes" id="UP000664940">
    <property type="component" value="Unassembled WGS sequence"/>
</dbReference>
<comment type="caution">
    <text evidence="1">The sequence shown here is derived from an EMBL/GenBank/DDBJ whole genome shotgun (WGS) entry which is preliminary data.</text>
</comment>